<dbReference type="Proteomes" id="UP000886251">
    <property type="component" value="Unassembled WGS sequence"/>
</dbReference>
<sequence length="345" mass="40043">MGGGQARQRDRIRVKFLSRTAGEVFVRQFPQGVPLWGGCEFLFDPDAADYDWLVVYDDLPPLADERFSRRVERLACPRHNTLLVTTEPETIKIYGRAYTAQFGHVLTSQRQWALPHPGRIHSQPALHWFYGWGSRRLLGYDEIAAGRPEKEAEIATVCSEKQQRHTLHHRRYRFVQELKARLPELEIYGHGVRDMDDKAESLDRYRYHVAIENYRGPHHWTEKLADCFLGLSLPFYYGCDNVDDYFPRESLIRIDIADPDGAARVIRRAMADDEYGRRLPALLEARRLVLEEYNLFAVLSREIEARHRPGAGGGEIRSRRLANKGSALQSAAYGLEKLVRRWRQR</sequence>
<evidence type="ECO:0000259" key="1">
    <source>
        <dbReference type="Pfam" id="PF00852"/>
    </source>
</evidence>
<dbReference type="AlphaFoldDB" id="A0A831W440"/>
<dbReference type="Gene3D" id="3.40.50.11660">
    <property type="entry name" value="Glycosyl transferase family 10, C-terminal domain"/>
    <property type="match status" value="1"/>
</dbReference>
<accession>A0A831W440</accession>
<protein>
    <submittedName>
        <fullName evidence="2">Glycosyltransferase</fullName>
    </submittedName>
</protein>
<gene>
    <name evidence="2" type="ORF">ENI96_12505</name>
</gene>
<feature type="domain" description="Fucosyltransferase C-terminal" evidence="1">
    <location>
        <begin position="149"/>
        <end position="255"/>
    </location>
</feature>
<name>A0A831W440_9GAMM</name>
<dbReference type="InterPro" id="IPR055270">
    <property type="entry name" value="Glyco_tran_10_C"/>
</dbReference>
<evidence type="ECO:0000313" key="2">
    <source>
        <dbReference type="EMBL" id="HEB97234.1"/>
    </source>
</evidence>
<organism evidence="2">
    <name type="scientific">Sedimenticola thiotaurini</name>
    <dbReference type="NCBI Taxonomy" id="1543721"/>
    <lineage>
        <taxon>Bacteria</taxon>
        <taxon>Pseudomonadati</taxon>
        <taxon>Pseudomonadota</taxon>
        <taxon>Gammaproteobacteria</taxon>
        <taxon>Chromatiales</taxon>
        <taxon>Sedimenticolaceae</taxon>
        <taxon>Sedimenticola</taxon>
    </lineage>
</organism>
<dbReference type="EMBL" id="DRKP01000156">
    <property type="protein sequence ID" value="HEB97234.1"/>
    <property type="molecule type" value="Genomic_DNA"/>
</dbReference>
<comment type="caution">
    <text evidence="2">The sequence shown here is derived from an EMBL/GenBank/DDBJ whole genome shotgun (WGS) entry which is preliminary data.</text>
</comment>
<dbReference type="Pfam" id="PF00852">
    <property type="entry name" value="Glyco_transf_10"/>
    <property type="match status" value="1"/>
</dbReference>
<reference evidence="2" key="1">
    <citation type="journal article" date="2020" name="mSystems">
        <title>Genome- and Community-Level Interaction Insights into Carbon Utilization and Element Cycling Functions of Hydrothermarchaeota in Hydrothermal Sediment.</title>
        <authorList>
            <person name="Zhou Z."/>
            <person name="Liu Y."/>
            <person name="Xu W."/>
            <person name="Pan J."/>
            <person name="Luo Z.H."/>
            <person name="Li M."/>
        </authorList>
    </citation>
    <scope>NUCLEOTIDE SEQUENCE [LARGE SCALE GENOMIC DNA]</scope>
    <source>
        <strain evidence="2">HyVt-443</strain>
    </source>
</reference>
<proteinExistence type="predicted"/>
<dbReference type="SUPFAM" id="SSF53756">
    <property type="entry name" value="UDP-Glycosyltransferase/glycogen phosphorylase"/>
    <property type="match status" value="1"/>
</dbReference>
<dbReference type="InterPro" id="IPR038577">
    <property type="entry name" value="GT10-like_C_sf"/>
</dbReference>